<organism evidence="2 3">
    <name type="scientific">Vibrio anguillarum</name>
    <name type="common">Listonella anguillarum</name>
    <dbReference type="NCBI Taxonomy" id="55601"/>
    <lineage>
        <taxon>Bacteria</taxon>
        <taxon>Pseudomonadati</taxon>
        <taxon>Pseudomonadota</taxon>
        <taxon>Gammaproteobacteria</taxon>
        <taxon>Vibrionales</taxon>
        <taxon>Vibrionaceae</taxon>
        <taxon>Vibrio</taxon>
    </lineage>
</organism>
<evidence type="ECO:0000313" key="3">
    <source>
        <dbReference type="Proteomes" id="UP000722957"/>
    </source>
</evidence>
<protein>
    <recommendedName>
        <fullName evidence="4">Site-specific integrase</fullName>
    </recommendedName>
</protein>
<reference evidence="2 3" key="1">
    <citation type="journal article" date="2021" name="PeerJ">
        <title>Analysis of 44 Vibrio anguillarum genomes reveals high genetic diversity.</title>
        <authorList>
            <person name="Hansen M.J."/>
            <person name="Dalsgaard I."/>
        </authorList>
    </citation>
    <scope>NUCLEOTIDE SEQUENCE [LARGE SCALE GENOMIC DNA]</scope>
    <source>
        <strain evidence="2 3">17-16730-2A</strain>
    </source>
</reference>
<evidence type="ECO:0000256" key="1">
    <source>
        <dbReference type="ARBA" id="ARBA00023172"/>
    </source>
</evidence>
<dbReference type="Gene3D" id="1.10.443.10">
    <property type="entry name" value="Intergrase catalytic core"/>
    <property type="match status" value="1"/>
</dbReference>
<name>A0ABD4KRT4_VIBAN</name>
<dbReference type="Proteomes" id="UP000722957">
    <property type="component" value="Unassembled WGS sequence"/>
</dbReference>
<dbReference type="InterPro" id="IPR013762">
    <property type="entry name" value="Integrase-like_cat_sf"/>
</dbReference>
<sequence>SGWSRSGSMRDKSGDDAIEAENNKIPEEKTLLALGAIFYDVIPPYENKPDEIGSWKYLTSPSKHQLDSFTCTMLALAMSSPNRAAAEQTILTKQRLKRHTEILNGRIETVHYLNWNGSKGYLDNQKHFNAEMAESLDRALHYTNIVTEPARVLARFYKKPSQPLKDVLGEFKPSSDNFALLTPSLSKPTNLIHLGLLLGFFDNTDKAVRVTPDTPGAYYSPNPQGKAKYLKPIIKLSLLDKLSMIGKCATVSALLGKSIASKLDYVKYSAGKKVLTVAEFQNHFVQINQKYLSGYNKNQTKQIDYENALFTFTEQQLKANKSSHFILIPLSSLNNLYYQCLKKQKGSTKKTIFERHNFSSEFFIKPHQLRHWQNDYLAKKGVPHQVISMLSGRKSAEQTLSYIHITDAQNSSVISDVLYEKETEEQGQGQVGKRIQSKAQ</sequence>
<dbReference type="GO" id="GO:0006310">
    <property type="term" value="P:DNA recombination"/>
    <property type="evidence" value="ECO:0007669"/>
    <property type="project" value="UniProtKB-KW"/>
</dbReference>
<feature type="non-terminal residue" evidence="2">
    <location>
        <position position="1"/>
    </location>
</feature>
<comment type="caution">
    <text evidence="2">The sequence shown here is derived from an EMBL/GenBank/DDBJ whole genome shotgun (WGS) entry which is preliminary data.</text>
</comment>
<accession>A0ABD4KRT4</accession>
<proteinExistence type="predicted"/>
<dbReference type="EMBL" id="RDOM01000195">
    <property type="protein sequence ID" value="MBF4274331.1"/>
    <property type="molecule type" value="Genomic_DNA"/>
</dbReference>
<dbReference type="InterPro" id="IPR011010">
    <property type="entry name" value="DNA_brk_join_enz"/>
</dbReference>
<gene>
    <name evidence="2" type="ORF">EAY07_20420</name>
</gene>
<keyword evidence="1" id="KW-0233">DNA recombination</keyword>
<dbReference type="AlphaFoldDB" id="A0ABD4KRT4"/>
<evidence type="ECO:0000313" key="2">
    <source>
        <dbReference type="EMBL" id="MBF4274331.1"/>
    </source>
</evidence>
<feature type="non-terminal residue" evidence="2">
    <location>
        <position position="440"/>
    </location>
</feature>
<evidence type="ECO:0008006" key="4">
    <source>
        <dbReference type="Google" id="ProtNLM"/>
    </source>
</evidence>
<dbReference type="SUPFAM" id="SSF56349">
    <property type="entry name" value="DNA breaking-rejoining enzymes"/>
    <property type="match status" value="1"/>
</dbReference>